<dbReference type="GO" id="GO:0016757">
    <property type="term" value="F:glycosyltransferase activity"/>
    <property type="evidence" value="ECO:0007669"/>
    <property type="project" value="UniProtKB-KW"/>
</dbReference>
<protein>
    <recommendedName>
        <fullName evidence="7">Glycosyl transferase</fullName>
    </recommendedName>
</protein>
<dbReference type="SUPFAM" id="SSF53448">
    <property type="entry name" value="Nucleotide-diphospho-sugar transferases"/>
    <property type="match status" value="1"/>
</dbReference>
<gene>
    <name evidence="5" type="ORF">IV44_GL000413</name>
</gene>
<dbReference type="InterPro" id="IPR050748">
    <property type="entry name" value="Glycosyltrans_8_dom-fam"/>
</dbReference>
<dbReference type="PATRIC" id="fig|695563.3.peg.464"/>
<feature type="region of interest" description="Disordered" evidence="4">
    <location>
        <begin position="299"/>
        <end position="322"/>
    </location>
</feature>
<keyword evidence="1" id="KW-0328">Glycosyltransferase</keyword>
<dbReference type="GO" id="GO:0046872">
    <property type="term" value="F:metal ion binding"/>
    <property type="evidence" value="ECO:0007669"/>
    <property type="project" value="UniProtKB-KW"/>
</dbReference>
<evidence type="ECO:0000313" key="6">
    <source>
        <dbReference type="Proteomes" id="UP000051529"/>
    </source>
</evidence>
<keyword evidence="2" id="KW-0808">Transferase</keyword>
<evidence type="ECO:0000313" key="5">
    <source>
        <dbReference type="EMBL" id="KRN92055.1"/>
    </source>
</evidence>
<evidence type="ECO:0000256" key="1">
    <source>
        <dbReference type="ARBA" id="ARBA00022676"/>
    </source>
</evidence>
<dbReference type="Proteomes" id="UP000051529">
    <property type="component" value="Unassembled WGS sequence"/>
</dbReference>
<dbReference type="EMBL" id="JQBQ01000017">
    <property type="protein sequence ID" value="KRN92055.1"/>
    <property type="molecule type" value="Genomic_DNA"/>
</dbReference>
<dbReference type="InterPro" id="IPR002495">
    <property type="entry name" value="Glyco_trans_8"/>
</dbReference>
<accession>A0A0R2L024</accession>
<keyword evidence="3" id="KW-0479">Metal-binding</keyword>
<evidence type="ECO:0008006" key="7">
    <source>
        <dbReference type="Google" id="ProtNLM"/>
    </source>
</evidence>
<dbReference type="AlphaFoldDB" id="A0A0R2L024"/>
<dbReference type="PANTHER" id="PTHR13778:SF47">
    <property type="entry name" value="LIPOPOLYSACCHARIDE 1,3-GALACTOSYLTRANSFERASE"/>
    <property type="match status" value="1"/>
</dbReference>
<dbReference type="CDD" id="cd04194">
    <property type="entry name" value="GT8_A4GalT_like"/>
    <property type="match status" value="1"/>
</dbReference>
<evidence type="ECO:0000256" key="2">
    <source>
        <dbReference type="ARBA" id="ARBA00022679"/>
    </source>
</evidence>
<dbReference type="PANTHER" id="PTHR13778">
    <property type="entry name" value="GLYCOSYLTRANSFERASE 8 DOMAIN-CONTAINING PROTEIN"/>
    <property type="match status" value="1"/>
</dbReference>
<proteinExistence type="predicted"/>
<dbReference type="InterPro" id="IPR029044">
    <property type="entry name" value="Nucleotide-diphossugar_trans"/>
</dbReference>
<evidence type="ECO:0000256" key="3">
    <source>
        <dbReference type="ARBA" id="ARBA00022723"/>
    </source>
</evidence>
<name>A0A0R2L024_LACAM</name>
<evidence type="ECO:0000256" key="4">
    <source>
        <dbReference type="SAM" id="MobiDB-lite"/>
    </source>
</evidence>
<dbReference type="Gene3D" id="3.90.550.10">
    <property type="entry name" value="Spore Coat Polysaccharide Biosynthesis Protein SpsA, Chain A"/>
    <property type="match status" value="1"/>
</dbReference>
<sequence>MTKKGKFMTVPVFYSISDDFTKYAAVSLNSLVKHASSDTDYTVYFLSQDLSDEHKKDLSDLGNENVHVKFFHIDDKLVKPIQNRKENFLRADFFTMSIFYRLFIPELFTQYDKAIYIDSDTVVNDDIAKLYNVELGDNLFGACTDSSIQFVPKMVKYIKDVLALDPKKYINSGMLVMNAKQFRDNLFIDHFMELLETYHFDCIAPDQDYLNEMGEGNILHLDPRWDAMPNENTEPIKNPGLIHYNLFFKPWHFKGVQYEDYFWQSAKETKFYDELKAELDNYTDEQRAADRQKLNHMLLKEDKTEKDPNNWAKVKEREAVKL</sequence>
<dbReference type="Pfam" id="PF01501">
    <property type="entry name" value="Glyco_transf_8"/>
    <property type="match status" value="1"/>
</dbReference>
<reference evidence="5 6" key="1">
    <citation type="journal article" date="2015" name="Genome Announc.">
        <title>Expanding the biotechnology potential of lactobacilli through comparative genomics of 213 strains and associated genera.</title>
        <authorList>
            <person name="Sun Z."/>
            <person name="Harris H.M."/>
            <person name="McCann A."/>
            <person name="Guo C."/>
            <person name="Argimon S."/>
            <person name="Zhang W."/>
            <person name="Yang X."/>
            <person name="Jeffery I.B."/>
            <person name="Cooney J.C."/>
            <person name="Kagawa T.F."/>
            <person name="Liu W."/>
            <person name="Song Y."/>
            <person name="Salvetti E."/>
            <person name="Wrobel A."/>
            <person name="Rasinkangas P."/>
            <person name="Parkhill J."/>
            <person name="Rea M.C."/>
            <person name="O'Sullivan O."/>
            <person name="Ritari J."/>
            <person name="Douillard F.P."/>
            <person name="Paul Ross R."/>
            <person name="Yang R."/>
            <person name="Briner A.E."/>
            <person name="Felis G.E."/>
            <person name="de Vos W.M."/>
            <person name="Barrangou R."/>
            <person name="Klaenhammer T.R."/>
            <person name="Caufield P.W."/>
            <person name="Cui Y."/>
            <person name="Zhang H."/>
            <person name="O'Toole P.W."/>
        </authorList>
    </citation>
    <scope>NUCLEOTIDE SEQUENCE [LARGE SCALE GENOMIC DNA]</scope>
    <source>
        <strain evidence="5 6">DSM 16698</strain>
    </source>
</reference>
<comment type="caution">
    <text evidence="5">The sequence shown here is derived from an EMBL/GenBank/DDBJ whole genome shotgun (WGS) entry which is preliminary data.</text>
</comment>
<organism evidence="5 6">
    <name type="scientific">Lactobacillus amylovorus subsp. animalium DSM 16698</name>
    <dbReference type="NCBI Taxonomy" id="695563"/>
    <lineage>
        <taxon>Bacteria</taxon>
        <taxon>Bacillati</taxon>
        <taxon>Bacillota</taxon>
        <taxon>Bacilli</taxon>
        <taxon>Lactobacillales</taxon>
        <taxon>Lactobacillaceae</taxon>
        <taxon>Lactobacillus</taxon>
        <taxon>Lactobacillus amylovorus subsp. animalium</taxon>
    </lineage>
</organism>